<feature type="transmembrane region" description="Helical" evidence="6">
    <location>
        <begin position="537"/>
        <end position="558"/>
    </location>
</feature>
<proteinExistence type="predicted"/>
<dbReference type="PANTHER" id="PTHR11040:SF44">
    <property type="entry name" value="PROTEIN ZNTC-RELATED"/>
    <property type="match status" value="1"/>
</dbReference>
<feature type="transmembrane region" description="Helical" evidence="6">
    <location>
        <begin position="408"/>
        <end position="429"/>
    </location>
</feature>
<evidence type="ECO:0000256" key="5">
    <source>
        <dbReference type="SAM" id="MobiDB-lite"/>
    </source>
</evidence>
<dbReference type="Proteomes" id="UP001202479">
    <property type="component" value="Unassembled WGS sequence"/>
</dbReference>
<feature type="transmembrane region" description="Helical" evidence="6">
    <location>
        <begin position="435"/>
        <end position="454"/>
    </location>
</feature>
<evidence type="ECO:0000256" key="3">
    <source>
        <dbReference type="ARBA" id="ARBA00022989"/>
    </source>
</evidence>
<gene>
    <name evidence="8" type="ORF">KGF56_003663</name>
</gene>
<comment type="caution">
    <text evidence="8">The sequence shown here is derived from an EMBL/GenBank/DDBJ whole genome shotgun (WGS) entry which is preliminary data.</text>
</comment>
<feature type="transmembrane region" description="Helical" evidence="6">
    <location>
        <begin position="255"/>
        <end position="275"/>
    </location>
</feature>
<feature type="transmembrane region" description="Helical" evidence="6">
    <location>
        <begin position="501"/>
        <end position="525"/>
    </location>
</feature>
<dbReference type="InterPro" id="IPR003689">
    <property type="entry name" value="ZIP"/>
</dbReference>
<evidence type="ECO:0000256" key="1">
    <source>
        <dbReference type="ARBA" id="ARBA00004141"/>
    </source>
</evidence>
<evidence type="ECO:0000313" key="9">
    <source>
        <dbReference type="Proteomes" id="UP001202479"/>
    </source>
</evidence>
<keyword evidence="2 6" id="KW-0812">Transmembrane</keyword>
<reference evidence="8" key="1">
    <citation type="journal article" date="2022" name="DNA Res.">
        <title>Genome analysis of five recently described species of the CUG-Ser clade uncovers Candida theae as a new hybrid lineage with pathogenic potential in the Candida parapsilosis species complex.</title>
        <authorList>
            <person name="Mixao V."/>
            <person name="Del Olmo V."/>
            <person name="Hegedusova E."/>
            <person name="Saus E."/>
            <person name="Pryszcz L."/>
            <person name="Cillingova A."/>
            <person name="Nosek J."/>
            <person name="Gabaldon T."/>
        </authorList>
    </citation>
    <scope>NUCLEOTIDE SEQUENCE</scope>
    <source>
        <strain evidence="8">CBS 10844</strain>
    </source>
</reference>
<feature type="transmembrane region" description="Helical" evidence="6">
    <location>
        <begin position="296"/>
        <end position="315"/>
    </location>
</feature>
<name>A0AAI9WWQ9_9ASCO</name>
<feature type="region of interest" description="Disordered" evidence="5">
    <location>
        <begin position="109"/>
        <end position="151"/>
    </location>
</feature>
<feature type="compositionally biased region" description="Basic and acidic residues" evidence="5">
    <location>
        <begin position="124"/>
        <end position="138"/>
    </location>
</feature>
<comment type="subcellular location">
    <subcellularLocation>
        <location evidence="1">Membrane</location>
        <topology evidence="1">Multi-pass membrane protein</topology>
    </subcellularLocation>
</comment>
<keyword evidence="7" id="KW-0732">Signal</keyword>
<evidence type="ECO:0000256" key="4">
    <source>
        <dbReference type="ARBA" id="ARBA00023136"/>
    </source>
</evidence>
<dbReference type="GO" id="GO:0005886">
    <property type="term" value="C:plasma membrane"/>
    <property type="evidence" value="ECO:0007669"/>
    <property type="project" value="TreeGrafter"/>
</dbReference>
<dbReference type="PANTHER" id="PTHR11040">
    <property type="entry name" value="ZINC/IRON TRANSPORTER"/>
    <property type="match status" value="1"/>
</dbReference>
<accession>A0AAI9WWQ9</accession>
<protein>
    <submittedName>
        <fullName evidence="8">ZRT1</fullName>
    </submittedName>
</protein>
<feature type="transmembrane region" description="Helical" evidence="6">
    <location>
        <begin position="466"/>
        <end position="489"/>
    </location>
</feature>
<dbReference type="GeneID" id="73381278"/>
<evidence type="ECO:0000256" key="2">
    <source>
        <dbReference type="ARBA" id="ARBA00022692"/>
    </source>
</evidence>
<evidence type="ECO:0000313" key="8">
    <source>
        <dbReference type="EMBL" id="KAI3403506.2"/>
    </source>
</evidence>
<sequence length="562" mass="61329">MRFTNAFVVSALAIGSFAVDVGLENAASLEIREIESGEVSVLVPKTRQVENKETTFSVNGCHFHGDVQYCLDADGNEGYIDPVPKNAPESYTGCHSHGNETFCMNGDDEVQFIPGEKDTESDDDHDHEHEHEDEHEHEHEEDEDEGATFSVDGCHFHDDVQYCLDADGNEGYIDPVPKNAPESYTGCHSHGNETFCMNGDEEVQFILGEKDTEATTSGTNCHFHAGVEHCVDDNENKDTETCEKVDRDYNIPIRIGALFAILVTSAIGSFGPMVLKSLFKLNQENIFITIVKQFGTGVVISTAFVHLMTHAALVWANSCLHIGYEAVGPAITIAGIFVAFIVEYIAYRLLSKSLKSRSTVSQITASGDVEQKIESQEQTLDESSDNGNDLAAASHHNHGLDQSVKDKISVFILECGIIFHSILIGLTLVVAGDSYFITLFIVIVFHQFFEGLALGSRIADIRANLLTKLSMAGAFAIITPIGMAIGVGVLHKFNGNDVSTIIALGTLDSFSAGVLLWTGLIEMWAHDWLDGHLRTSNWIHTSLAMVSLIAGLLLMSLLGNWA</sequence>
<keyword evidence="4 6" id="KW-0472">Membrane</keyword>
<dbReference type="Pfam" id="PF02535">
    <property type="entry name" value="Zip"/>
    <property type="match status" value="1"/>
</dbReference>
<keyword evidence="9" id="KW-1185">Reference proteome</keyword>
<organism evidence="8 9">
    <name type="scientific">Candida oxycetoniae</name>
    <dbReference type="NCBI Taxonomy" id="497107"/>
    <lineage>
        <taxon>Eukaryota</taxon>
        <taxon>Fungi</taxon>
        <taxon>Dikarya</taxon>
        <taxon>Ascomycota</taxon>
        <taxon>Saccharomycotina</taxon>
        <taxon>Pichiomycetes</taxon>
        <taxon>Debaryomycetaceae</taxon>
        <taxon>Candida/Lodderomyces clade</taxon>
        <taxon>Candida</taxon>
    </lineage>
</organism>
<evidence type="ECO:0000256" key="6">
    <source>
        <dbReference type="SAM" id="Phobius"/>
    </source>
</evidence>
<dbReference type="RefSeq" id="XP_049179253.1">
    <property type="nucleotide sequence ID" value="XM_049325018.1"/>
</dbReference>
<dbReference type="AlphaFoldDB" id="A0AAI9WWQ9"/>
<evidence type="ECO:0000256" key="7">
    <source>
        <dbReference type="SAM" id="SignalP"/>
    </source>
</evidence>
<feature type="signal peptide" evidence="7">
    <location>
        <begin position="1"/>
        <end position="18"/>
    </location>
</feature>
<feature type="chain" id="PRO_5042502798" evidence="7">
    <location>
        <begin position="19"/>
        <end position="562"/>
    </location>
</feature>
<dbReference type="GO" id="GO:0005385">
    <property type="term" value="F:zinc ion transmembrane transporter activity"/>
    <property type="evidence" value="ECO:0007669"/>
    <property type="project" value="TreeGrafter"/>
</dbReference>
<keyword evidence="3 6" id="KW-1133">Transmembrane helix</keyword>
<feature type="transmembrane region" description="Helical" evidence="6">
    <location>
        <begin position="327"/>
        <end position="347"/>
    </location>
</feature>
<dbReference type="EMBL" id="JAHUZD010000125">
    <property type="protein sequence ID" value="KAI3403506.2"/>
    <property type="molecule type" value="Genomic_DNA"/>
</dbReference>